<accession>A0A4U9HFY4</accession>
<dbReference type="Gene3D" id="3.40.640.10">
    <property type="entry name" value="Type I PLP-dependent aspartate aminotransferase-like (Major domain)"/>
    <property type="match status" value="1"/>
</dbReference>
<dbReference type="InterPro" id="IPR015421">
    <property type="entry name" value="PyrdxlP-dep_Trfase_major"/>
</dbReference>
<dbReference type="Pfam" id="PF00155">
    <property type="entry name" value="Aminotran_1_2"/>
    <property type="match status" value="1"/>
</dbReference>
<dbReference type="Proteomes" id="UP000307968">
    <property type="component" value="Chromosome"/>
</dbReference>
<gene>
    <name evidence="2" type="ORF">NCTC12971_02703</name>
</gene>
<dbReference type="InterPro" id="IPR015422">
    <property type="entry name" value="PyrdxlP-dep_Trfase_small"/>
</dbReference>
<evidence type="ECO:0000313" key="2">
    <source>
        <dbReference type="EMBL" id="VTP62565.1"/>
    </source>
</evidence>
<protein>
    <submittedName>
        <fullName evidence="2">Aspartate aminotransferase</fullName>
    </submittedName>
</protein>
<dbReference type="Gene3D" id="3.90.1150.10">
    <property type="entry name" value="Aspartate Aminotransferase, domain 1"/>
    <property type="match status" value="1"/>
</dbReference>
<evidence type="ECO:0000259" key="1">
    <source>
        <dbReference type="Pfam" id="PF00155"/>
    </source>
</evidence>
<sequence length="190" mass="20972">MQSPDDILNSGSLPNPLTDAQLIHDCALPDSLIYLSLGETWTPPPDGLTAALQRLPAHTHGYTLSPYGLPALRQILKSYITRTHQLPADGAYDVAVSQAGTRTAMANFAEYLLSRHNGPQSVLVPDPGWDYSGIFAPMGFTVHRYPMLAEQDWQPVPEQLTPLMTPIHCWCSTRSTTPPASNGRRRRLRD</sequence>
<dbReference type="EMBL" id="LR590463">
    <property type="protein sequence ID" value="VTP62565.1"/>
    <property type="molecule type" value="Genomic_DNA"/>
</dbReference>
<proteinExistence type="predicted"/>
<organism evidence="2 3">
    <name type="scientific">Serratia rubidaea</name>
    <name type="common">Serratia marinorubra</name>
    <dbReference type="NCBI Taxonomy" id="61652"/>
    <lineage>
        <taxon>Bacteria</taxon>
        <taxon>Pseudomonadati</taxon>
        <taxon>Pseudomonadota</taxon>
        <taxon>Gammaproteobacteria</taxon>
        <taxon>Enterobacterales</taxon>
        <taxon>Yersiniaceae</taxon>
        <taxon>Serratia</taxon>
    </lineage>
</organism>
<dbReference type="InterPro" id="IPR015424">
    <property type="entry name" value="PyrdxlP-dep_Trfase"/>
</dbReference>
<dbReference type="GO" id="GO:0008483">
    <property type="term" value="F:transaminase activity"/>
    <property type="evidence" value="ECO:0007669"/>
    <property type="project" value="UniProtKB-KW"/>
</dbReference>
<keyword evidence="2" id="KW-0808">Transferase</keyword>
<dbReference type="GO" id="GO:0030170">
    <property type="term" value="F:pyridoxal phosphate binding"/>
    <property type="evidence" value="ECO:0007669"/>
    <property type="project" value="InterPro"/>
</dbReference>
<dbReference type="SUPFAM" id="SSF53383">
    <property type="entry name" value="PLP-dependent transferases"/>
    <property type="match status" value="1"/>
</dbReference>
<name>A0A4U9HFY4_SERRU</name>
<reference evidence="2 3" key="1">
    <citation type="submission" date="2019-05" db="EMBL/GenBank/DDBJ databases">
        <authorList>
            <consortium name="Pathogen Informatics"/>
        </authorList>
    </citation>
    <scope>NUCLEOTIDE SEQUENCE [LARGE SCALE GENOMIC DNA]</scope>
    <source>
        <strain evidence="2 3">NCTC12971</strain>
    </source>
</reference>
<dbReference type="InterPro" id="IPR004839">
    <property type="entry name" value="Aminotransferase_I/II_large"/>
</dbReference>
<evidence type="ECO:0000313" key="3">
    <source>
        <dbReference type="Proteomes" id="UP000307968"/>
    </source>
</evidence>
<dbReference type="AlphaFoldDB" id="A0A4U9HFY4"/>
<feature type="domain" description="Aminotransferase class I/classII large" evidence="1">
    <location>
        <begin position="39"/>
        <end position="163"/>
    </location>
</feature>
<keyword evidence="2" id="KW-0032">Aminotransferase</keyword>